<organism evidence="7 8">
    <name type="scientific">Caulobacter mirabilis</name>
    <dbReference type="NCBI Taxonomy" id="69666"/>
    <lineage>
        <taxon>Bacteria</taxon>
        <taxon>Pseudomonadati</taxon>
        <taxon>Pseudomonadota</taxon>
        <taxon>Alphaproteobacteria</taxon>
        <taxon>Caulobacterales</taxon>
        <taxon>Caulobacteraceae</taxon>
        <taxon>Caulobacter</taxon>
    </lineage>
</organism>
<dbReference type="InterPro" id="IPR022781">
    <property type="entry name" value="Flagellar_biosynth_FliO"/>
</dbReference>
<proteinExistence type="predicted"/>
<evidence type="ECO:0000313" key="8">
    <source>
        <dbReference type="Proteomes" id="UP000228945"/>
    </source>
</evidence>
<keyword evidence="4 6" id="KW-1133">Transmembrane helix</keyword>
<dbReference type="GO" id="GO:0016020">
    <property type="term" value="C:membrane"/>
    <property type="evidence" value="ECO:0007669"/>
    <property type="project" value="InterPro"/>
</dbReference>
<keyword evidence="8" id="KW-1185">Reference proteome</keyword>
<evidence type="ECO:0000256" key="5">
    <source>
        <dbReference type="ARBA" id="ARBA00023136"/>
    </source>
</evidence>
<comment type="subcellular location">
    <subcellularLocation>
        <location evidence="1">Cell membrane</location>
    </subcellularLocation>
</comment>
<reference evidence="7 8" key="1">
    <citation type="submission" date="2017-10" db="EMBL/GenBank/DDBJ databases">
        <title>Genome sequence of Caulobacter mirabilis FWC38.</title>
        <authorList>
            <person name="Fiebig A."/>
            <person name="Crosson S."/>
        </authorList>
    </citation>
    <scope>NUCLEOTIDE SEQUENCE [LARGE SCALE GENOMIC DNA]</scope>
    <source>
        <strain evidence="7 8">FWC 38</strain>
    </source>
</reference>
<dbReference type="AlphaFoldDB" id="A0A2D2AVJ0"/>
<evidence type="ECO:0000256" key="1">
    <source>
        <dbReference type="ARBA" id="ARBA00004236"/>
    </source>
</evidence>
<evidence type="ECO:0000313" key="7">
    <source>
        <dbReference type="EMBL" id="ATQ41977.1"/>
    </source>
</evidence>
<keyword evidence="2" id="KW-1003">Cell membrane</keyword>
<protein>
    <recommendedName>
        <fullName evidence="9">Flagellar assembly protein FliO</fullName>
    </recommendedName>
</protein>
<keyword evidence="3 6" id="KW-0812">Transmembrane</keyword>
<evidence type="ECO:0000256" key="4">
    <source>
        <dbReference type="ARBA" id="ARBA00022989"/>
    </source>
</evidence>
<evidence type="ECO:0008006" key="9">
    <source>
        <dbReference type="Google" id="ProtNLM"/>
    </source>
</evidence>
<name>A0A2D2AVJ0_9CAUL</name>
<evidence type="ECO:0000256" key="2">
    <source>
        <dbReference type="ARBA" id="ARBA00022475"/>
    </source>
</evidence>
<dbReference type="GO" id="GO:0044781">
    <property type="term" value="P:bacterial-type flagellum organization"/>
    <property type="evidence" value="ECO:0007669"/>
    <property type="project" value="InterPro"/>
</dbReference>
<evidence type="ECO:0000256" key="3">
    <source>
        <dbReference type="ARBA" id="ARBA00022692"/>
    </source>
</evidence>
<dbReference type="RefSeq" id="WP_099621233.1">
    <property type="nucleotide sequence ID" value="NZ_CP024201.1"/>
</dbReference>
<dbReference type="OrthoDB" id="8456606at2"/>
<dbReference type="EMBL" id="CP024201">
    <property type="protein sequence ID" value="ATQ41977.1"/>
    <property type="molecule type" value="Genomic_DNA"/>
</dbReference>
<gene>
    <name evidence="7" type="ORF">CSW64_05895</name>
</gene>
<dbReference type="Proteomes" id="UP000228945">
    <property type="component" value="Chromosome"/>
</dbReference>
<dbReference type="KEGG" id="cmb:CSW64_05895"/>
<keyword evidence="5 6" id="KW-0472">Membrane</keyword>
<sequence length="102" mass="11294">MGFLYYVQVFAALAVTIGLVLLAGVALRRFGPEGLARFQRLKAERRLVLVETLVLDPARRLVLIRLDDEERLILLGEGRTLETLKKTPAPARRKAAAPETAA</sequence>
<dbReference type="Pfam" id="PF04347">
    <property type="entry name" value="FliO"/>
    <property type="match status" value="1"/>
</dbReference>
<accession>A0A2D2AVJ0</accession>
<evidence type="ECO:0000256" key="6">
    <source>
        <dbReference type="SAM" id="Phobius"/>
    </source>
</evidence>
<feature type="transmembrane region" description="Helical" evidence="6">
    <location>
        <begin position="6"/>
        <end position="27"/>
    </location>
</feature>